<keyword evidence="2" id="KW-1185">Reference proteome</keyword>
<dbReference type="PATRIC" id="fig|1286106.3.peg.1418"/>
<dbReference type="EMBL" id="APHR01000035">
    <property type="protein sequence ID" value="EMR13063.1"/>
    <property type="molecule type" value="Genomic_DNA"/>
</dbReference>
<evidence type="ECO:0000313" key="1">
    <source>
        <dbReference type="EMBL" id="EMR13063.1"/>
    </source>
</evidence>
<dbReference type="eggNOG" id="COG0406">
    <property type="taxonomic scope" value="Bacteria"/>
</dbReference>
<dbReference type="STRING" id="1286106.MPL1_07064"/>
<organism evidence="1 2">
    <name type="scientific">Methylophaga lonarensis MPL</name>
    <dbReference type="NCBI Taxonomy" id="1286106"/>
    <lineage>
        <taxon>Bacteria</taxon>
        <taxon>Pseudomonadati</taxon>
        <taxon>Pseudomonadota</taxon>
        <taxon>Gammaproteobacteria</taxon>
        <taxon>Thiotrichales</taxon>
        <taxon>Piscirickettsiaceae</taxon>
        <taxon>Methylophaga</taxon>
    </lineage>
</organism>
<accession>M7NWB5</accession>
<protein>
    <recommendedName>
        <fullName evidence="3">Histidine phosphatase family protein</fullName>
    </recommendedName>
</protein>
<dbReference type="Gene3D" id="3.40.50.1240">
    <property type="entry name" value="Phosphoglycerate mutase-like"/>
    <property type="match status" value="1"/>
</dbReference>
<dbReference type="RefSeq" id="WP_009726404.1">
    <property type="nucleotide sequence ID" value="NZ_APHR01000035.1"/>
</dbReference>
<dbReference type="SUPFAM" id="SSF53254">
    <property type="entry name" value="Phosphoglycerate mutase-like"/>
    <property type="match status" value="1"/>
</dbReference>
<dbReference type="Proteomes" id="UP000012019">
    <property type="component" value="Unassembled WGS sequence"/>
</dbReference>
<sequence>MTSKYILQMLVLTAFSLMLWFLYPVQAENEFNVIQADHSILDAINEGGLVLYFRHGRSETSIPDNYPVNYQDCNTQRPLSKAGIEELKVIAPQIAQLNHLQAGEVIVSPFCRARDTADLLFPDHPKSIDILQMYTAMLTEGEKAPVIARTRELLSEPVAKGKNRVIVAHAPNLAEVMGYFPDDADLVIIRPLGDDFEYLATIAADDWDRLLSHSASGE</sequence>
<name>M7NWB5_9GAMM</name>
<dbReference type="InterPro" id="IPR029033">
    <property type="entry name" value="His_PPase_superfam"/>
</dbReference>
<dbReference type="CDD" id="cd07040">
    <property type="entry name" value="HP"/>
    <property type="match status" value="1"/>
</dbReference>
<evidence type="ECO:0008006" key="3">
    <source>
        <dbReference type="Google" id="ProtNLM"/>
    </source>
</evidence>
<evidence type="ECO:0000313" key="2">
    <source>
        <dbReference type="Proteomes" id="UP000012019"/>
    </source>
</evidence>
<proteinExistence type="predicted"/>
<reference evidence="1 2" key="1">
    <citation type="journal article" date="2013" name="Genome Announc.">
        <title>Draft Genome Sequence of Methylophaga lonarensis MPLT, a Haloalkaliphilic (Non-Methane-Utilizing) Methylotroph.</title>
        <authorList>
            <person name="Shetty S.A."/>
            <person name="Marathe N.P."/>
            <person name="Munot H."/>
            <person name="Antony C.P."/>
            <person name="Dhotre D.P."/>
            <person name="Murrell J.C."/>
            <person name="Shouche Y.S."/>
        </authorList>
    </citation>
    <scope>NUCLEOTIDE SEQUENCE [LARGE SCALE GENOMIC DNA]</scope>
    <source>
        <strain evidence="1 2">MPL</strain>
    </source>
</reference>
<dbReference type="AlphaFoldDB" id="M7NWB5"/>
<dbReference type="OrthoDB" id="8685508at2"/>
<comment type="caution">
    <text evidence="1">The sequence shown here is derived from an EMBL/GenBank/DDBJ whole genome shotgun (WGS) entry which is preliminary data.</text>
</comment>
<gene>
    <name evidence="1" type="ORF">MPL1_07064</name>
</gene>